<dbReference type="Proteomes" id="UP000467105">
    <property type="component" value="Chromosome"/>
</dbReference>
<name>A0A7I7YZ90_9MYCO</name>
<dbReference type="Pfam" id="PF10774">
    <property type="entry name" value="DUF4226"/>
    <property type="match status" value="1"/>
</dbReference>
<evidence type="ECO:0008006" key="3">
    <source>
        <dbReference type="Google" id="ProtNLM"/>
    </source>
</evidence>
<dbReference type="InterPro" id="IPR019710">
    <property type="entry name" value="DUF4226"/>
</dbReference>
<gene>
    <name evidence="1" type="ORF">MPRM_39230</name>
</gene>
<evidence type="ECO:0000313" key="1">
    <source>
        <dbReference type="EMBL" id="BBZ46642.1"/>
    </source>
</evidence>
<organism evidence="1 2">
    <name type="scientific">Mycobacterium parmense</name>
    <dbReference type="NCBI Taxonomy" id="185642"/>
    <lineage>
        <taxon>Bacteria</taxon>
        <taxon>Bacillati</taxon>
        <taxon>Actinomycetota</taxon>
        <taxon>Actinomycetes</taxon>
        <taxon>Mycobacteriales</taxon>
        <taxon>Mycobacteriaceae</taxon>
        <taxon>Mycobacterium</taxon>
        <taxon>Mycobacterium simiae complex</taxon>
    </lineage>
</organism>
<accession>A0A7I7YZ90</accession>
<protein>
    <recommendedName>
        <fullName evidence="3">DUF4226 domain-containing protein</fullName>
    </recommendedName>
</protein>
<sequence>MADADRALTQVLADAHASMRESVRRLDAIADEVDRAVAHQSGLAVDTPLGAREFQRFLAAKHREIAAVIEDAREFGRAKKVAIERLGAQYLGSADQ</sequence>
<keyword evidence="2" id="KW-1185">Reference proteome</keyword>
<evidence type="ECO:0000313" key="2">
    <source>
        <dbReference type="Proteomes" id="UP000467105"/>
    </source>
</evidence>
<proteinExistence type="predicted"/>
<reference evidence="1 2" key="1">
    <citation type="journal article" date="2019" name="Emerg. Microbes Infect.">
        <title>Comprehensive subspecies identification of 175 nontuberculous mycobacteria species based on 7547 genomic profiles.</title>
        <authorList>
            <person name="Matsumoto Y."/>
            <person name="Kinjo T."/>
            <person name="Motooka D."/>
            <person name="Nabeya D."/>
            <person name="Jung N."/>
            <person name="Uechi K."/>
            <person name="Horii T."/>
            <person name="Iida T."/>
            <person name="Fujita J."/>
            <person name="Nakamura S."/>
        </authorList>
    </citation>
    <scope>NUCLEOTIDE SEQUENCE [LARGE SCALE GENOMIC DNA]</scope>
    <source>
        <strain evidence="1 2">JCM 14742</strain>
    </source>
</reference>
<dbReference type="AlphaFoldDB" id="A0A7I7YZ90"/>
<dbReference type="EMBL" id="AP022614">
    <property type="protein sequence ID" value="BBZ46642.1"/>
    <property type="molecule type" value="Genomic_DNA"/>
</dbReference>